<dbReference type="EMBL" id="UZAL01001632">
    <property type="protein sequence ID" value="VDO78343.1"/>
    <property type="molecule type" value="Genomic_DNA"/>
</dbReference>
<evidence type="ECO:0000313" key="1">
    <source>
        <dbReference type="EMBL" id="VDO78343.1"/>
    </source>
</evidence>
<dbReference type="AlphaFoldDB" id="A0A3P7ZJZ0"/>
<keyword evidence="2" id="KW-1185">Reference proteome</keyword>
<protein>
    <submittedName>
        <fullName evidence="1">Uncharacterized protein</fullName>
    </submittedName>
</protein>
<accession>A0A3P7ZJZ0</accession>
<evidence type="ECO:0000313" key="2">
    <source>
        <dbReference type="Proteomes" id="UP000269396"/>
    </source>
</evidence>
<sequence length="65" mass="6759">MDNASSPQLIPPTPTRGIAPLVNAETFRKQSVDFSNNGRPLNPPYTTFCSLSPGIGAAPQATASS</sequence>
<dbReference type="Proteomes" id="UP000269396">
    <property type="component" value="Unassembled WGS sequence"/>
</dbReference>
<name>A0A3P7ZJZ0_9TREM</name>
<proteinExistence type="predicted"/>
<reference evidence="1 2" key="1">
    <citation type="submission" date="2018-11" db="EMBL/GenBank/DDBJ databases">
        <authorList>
            <consortium name="Pathogen Informatics"/>
        </authorList>
    </citation>
    <scope>NUCLEOTIDE SEQUENCE [LARGE SCALE GENOMIC DNA]</scope>
    <source>
        <strain>Denwood</strain>
        <strain evidence="2">Zambia</strain>
    </source>
</reference>
<gene>
    <name evidence="1" type="ORF">SMTD_LOCUS1462</name>
</gene>
<organism evidence="1 2">
    <name type="scientific">Schistosoma mattheei</name>
    <dbReference type="NCBI Taxonomy" id="31246"/>
    <lineage>
        <taxon>Eukaryota</taxon>
        <taxon>Metazoa</taxon>
        <taxon>Spiralia</taxon>
        <taxon>Lophotrochozoa</taxon>
        <taxon>Platyhelminthes</taxon>
        <taxon>Trematoda</taxon>
        <taxon>Digenea</taxon>
        <taxon>Strigeidida</taxon>
        <taxon>Schistosomatoidea</taxon>
        <taxon>Schistosomatidae</taxon>
        <taxon>Schistosoma</taxon>
    </lineage>
</organism>